<feature type="domain" description="DDE-1" evidence="1">
    <location>
        <begin position="72"/>
        <end position="141"/>
    </location>
</feature>
<dbReference type="Pfam" id="PF03184">
    <property type="entry name" value="DDE_1"/>
    <property type="match status" value="1"/>
</dbReference>
<sequence>MFIRRFLKQNRLTVWRITYKGRKKRSDMKKYSSVYNMDQTAIYVDMNGRTTVDFVGASTVDVVQCSAVNGIRVSVFLSASATGAKLPPLIVYAGVPGGPVSQEVFNPSFGAETVEHTVQKKANCDVSFMLDWIERVWKPSVDGC</sequence>
<reference evidence="2 3" key="1">
    <citation type="submission" date="2018-01" db="EMBL/GenBank/DDBJ databases">
        <title>Draft genome of the strawberry crown rot pathogen Phytophthora cactorum.</title>
        <authorList>
            <person name="Armitage A.D."/>
            <person name="Lysoe E."/>
            <person name="Nellist C.F."/>
            <person name="Harrison R.J."/>
            <person name="Brurberg M.B."/>
        </authorList>
    </citation>
    <scope>NUCLEOTIDE SEQUENCE [LARGE SCALE GENOMIC DNA]</scope>
    <source>
        <strain evidence="2 3">10300</strain>
    </source>
</reference>
<protein>
    <recommendedName>
        <fullName evidence="1">DDE-1 domain-containing protein</fullName>
    </recommendedName>
</protein>
<dbReference type="GO" id="GO:0003676">
    <property type="term" value="F:nucleic acid binding"/>
    <property type="evidence" value="ECO:0007669"/>
    <property type="project" value="InterPro"/>
</dbReference>
<name>A0A329SDL5_9STRA</name>
<proteinExistence type="predicted"/>
<gene>
    <name evidence="2" type="ORF">PC110_g8852</name>
</gene>
<dbReference type="OrthoDB" id="121385at2759"/>
<evidence type="ECO:0000259" key="1">
    <source>
        <dbReference type="Pfam" id="PF03184"/>
    </source>
</evidence>
<dbReference type="EMBL" id="MJFZ01000187">
    <property type="protein sequence ID" value="RAW34865.1"/>
    <property type="molecule type" value="Genomic_DNA"/>
</dbReference>
<dbReference type="InterPro" id="IPR004875">
    <property type="entry name" value="DDE_SF_endonuclease_dom"/>
</dbReference>
<accession>A0A329SDL5</accession>
<dbReference type="STRING" id="29920.A0A329SDL5"/>
<keyword evidence="3" id="KW-1185">Reference proteome</keyword>
<evidence type="ECO:0000313" key="3">
    <source>
        <dbReference type="Proteomes" id="UP000251314"/>
    </source>
</evidence>
<dbReference type="Proteomes" id="UP000251314">
    <property type="component" value="Unassembled WGS sequence"/>
</dbReference>
<comment type="caution">
    <text evidence="2">The sequence shown here is derived from an EMBL/GenBank/DDBJ whole genome shotgun (WGS) entry which is preliminary data.</text>
</comment>
<organism evidence="2 3">
    <name type="scientific">Phytophthora cactorum</name>
    <dbReference type="NCBI Taxonomy" id="29920"/>
    <lineage>
        <taxon>Eukaryota</taxon>
        <taxon>Sar</taxon>
        <taxon>Stramenopiles</taxon>
        <taxon>Oomycota</taxon>
        <taxon>Peronosporomycetes</taxon>
        <taxon>Peronosporales</taxon>
        <taxon>Peronosporaceae</taxon>
        <taxon>Phytophthora</taxon>
    </lineage>
</organism>
<evidence type="ECO:0000313" key="2">
    <source>
        <dbReference type="EMBL" id="RAW34865.1"/>
    </source>
</evidence>
<dbReference type="AlphaFoldDB" id="A0A329SDL5"/>
<dbReference type="VEuPathDB" id="FungiDB:PC110_g8852"/>